<evidence type="ECO:0000256" key="1">
    <source>
        <dbReference type="SAM" id="SignalP"/>
    </source>
</evidence>
<dbReference type="Pfam" id="PF13585">
    <property type="entry name" value="CHU_C"/>
    <property type="match status" value="1"/>
</dbReference>
<accession>A0ABX2E6B2</accession>
<reference evidence="2 3" key="1">
    <citation type="journal article" date="2015" name="Int. J. Syst. Evol. Microbiol.">
        <title>Winogradskyella litoriviva sp. nov., isolated from coastal seawater.</title>
        <authorList>
            <person name="Nedashkovskaya O.I."/>
            <person name="Kukhlevskiy A.D."/>
            <person name="Zhukova N.V."/>
            <person name="Kim S.J."/>
            <person name="Rhee S.K."/>
            <person name="Mikhailov V.V."/>
        </authorList>
    </citation>
    <scope>NUCLEOTIDE SEQUENCE [LARGE SCALE GENOMIC DNA]</scope>
    <source>
        <strain evidence="2 3">KMM6491</strain>
    </source>
</reference>
<evidence type="ECO:0000313" key="2">
    <source>
        <dbReference type="EMBL" id="NRD23874.1"/>
    </source>
</evidence>
<comment type="caution">
    <text evidence="2">The sequence shown here is derived from an EMBL/GenBank/DDBJ whole genome shotgun (WGS) entry which is preliminary data.</text>
</comment>
<name>A0ABX2E6B2_9FLAO</name>
<dbReference type="NCBIfam" id="NF038133">
    <property type="entry name" value="choice_anch_L"/>
    <property type="match status" value="1"/>
</dbReference>
<dbReference type="RefSeq" id="WP_173301537.1">
    <property type="nucleotide sequence ID" value="NZ_JABRWQ010000005.1"/>
</dbReference>
<protein>
    <submittedName>
        <fullName evidence="2">T9SS type B sorting domain-containing protein</fullName>
    </submittedName>
</protein>
<keyword evidence="1" id="KW-0732">Signal</keyword>
<dbReference type="EMBL" id="JABRWQ010000005">
    <property type="protein sequence ID" value="NRD23874.1"/>
    <property type="molecule type" value="Genomic_DNA"/>
</dbReference>
<dbReference type="InterPro" id="IPR026341">
    <property type="entry name" value="T9SS_type_B"/>
</dbReference>
<dbReference type="NCBIfam" id="TIGR04131">
    <property type="entry name" value="Bac_Flav_CTERM"/>
    <property type="match status" value="1"/>
</dbReference>
<keyword evidence="3" id="KW-1185">Reference proteome</keyword>
<feature type="signal peptide" evidence="1">
    <location>
        <begin position="1"/>
        <end position="21"/>
    </location>
</feature>
<sequence length="1613" mass="176834">MTYLNRSLCLFMALFCGISYAQQVTVDNSVSPQDLIQNTLIQGCVEVSNISSPSNGTSIGIGSYGYFEKASSDFPFENGIVLTTGNANSAGNGQNNDILNDGDATWLTDSDLETALGISGTVNATSIEFDFVSISNQIQFNYILASEEYFGNFPCEYSDGFAFLIRQSGTSDPYTNIALVPGTTTPVNTKTVHADIVGFCPASNEEYFEGYNVGDTNYNGRTTVLSATATIQPNVQYQIKLVIADQTDKNYDSAVFIEGNSFDASVDLGGDISTCATSTFLDGNIANTSAVYSWYFNDVQIPSENQPTLTATQSGNYRVEITLPLADSSCIIEDDINVTLSSTQTAEPITDFALCDDSSGDGVETFDLSTKDAEVLASVPASDYAISYHYSSAEAISNTNAINSPIQNSGNPQTIHVRIEDIINGCLAFSSFDLIVNSLPIITNPTPLEVCDDQTADGSTSMNLNELKDTEITLSQSGLIVTYHSTASDAAAGINAYPMPYTNTNPTEQLFVSVQNAETGCISTTTLDISVIESPVINMEPHFIDACDSDHDGFAFFDLTSIIPEVLEGLTGVTVSFHESATDAASGDNPIINDTNYQNTTADVQVVFVRVANNSSGCASIVPVEIHTNLLLTGTVIEDVSLCDIGNNNIEEFDFINISETIINELEDVTVEFYTSEDDRDNNTNAINTLIPYENTSNPQTIYITLSNTTCTEVADFQLVVNPIVEFDSVVSLDICDEDQDGFTTTELATLDLSITDGLEGFSVSYYPTAQDAEDDTNAYPNFYTNTSNPFTLYARITSDSTGCSDTNSFEVTVLPAPESEKPDDIIICDADRDGFSIINLNNSIPNSVLATSDRSVTFHNSLSDAQLDENAIADTINYNAQTETVLMRVENTNTGCYAIEELDIIVNRLPFVGDLTNYVNELNFCEDNSDGIGEFIFENKDVEALSGQTGMEVSYYINQSDADNKTNAIDKSNIYENISNPQQIYVRVDNTTDESCYTTSSFTIEVGTNPVYNEPSNILVCDDSVVDGSTMFDFTDKITEVSAGIPDIQSVKFFTSENDAINDVNEIPLQFENTVNPQQIYVQIDNGTICQSITSFVINVISTPEVAPAGSLIECDDDTDGTLQFDLTFAQSNILDIRQEDLEVSFYENFADSEATINEIANPDNYTNTSNPQTVYMTVTNTISNCYVTIPIELIVNQPPIINDFEIFDACANEMQTVDLTEVNLAARDNNYNVLFSYFDNEADAIANTNALDTNYTYQSDFDTLFVRTEYSTTHCSTYYEFNLNINPLPIANQPSDLITCDDDFDGIMEFNLSQQTSTVLGGQNPNDYTVTYHNSELQANENNSALQSPYMAFDNEVIYARIENNNTGCYSITTFNTIVNPLAVIDIEDQIICDNTSVLVSANTNISTDTYLWSTGEITPEIEITEVGSYWVTVTTQFGCENTDYFGVSESETATIETTEIVDFSDPNNITVTISDGLGDYMYQLDNFEPQESNHFENVAMGYHTLTIIDLNGCASATKEVLVVDFPKFFTPNNDGDFDTWHIVGIETLPGTIINIFDRYGKLLKQLNSTSPGWDGYYNGNRMPTSDYWYVAQVQRGTIAFEVKGHFTLKR</sequence>
<gene>
    <name evidence="2" type="ORF">HNV10_11510</name>
</gene>
<organism evidence="2 3">
    <name type="scientific">Winogradskyella litoriviva</name>
    <dbReference type="NCBI Taxonomy" id="1220182"/>
    <lineage>
        <taxon>Bacteria</taxon>
        <taxon>Pseudomonadati</taxon>
        <taxon>Bacteroidota</taxon>
        <taxon>Flavobacteriia</taxon>
        <taxon>Flavobacteriales</taxon>
        <taxon>Flavobacteriaceae</taxon>
        <taxon>Winogradskyella</taxon>
    </lineage>
</organism>
<proteinExistence type="predicted"/>
<feature type="chain" id="PRO_5045539671" evidence="1">
    <location>
        <begin position="22"/>
        <end position="1613"/>
    </location>
</feature>
<evidence type="ECO:0000313" key="3">
    <source>
        <dbReference type="Proteomes" id="UP000805085"/>
    </source>
</evidence>
<dbReference type="Proteomes" id="UP000805085">
    <property type="component" value="Unassembled WGS sequence"/>
</dbReference>
<dbReference type="InterPro" id="IPR049804">
    <property type="entry name" value="Choice_anch_L"/>
</dbReference>